<dbReference type="InterPro" id="IPR020864">
    <property type="entry name" value="MACPF"/>
</dbReference>
<evidence type="ECO:0000313" key="4">
    <source>
        <dbReference type="Ensembl" id="ENSSSCP00035017102.1"/>
    </source>
</evidence>
<evidence type="ECO:0000256" key="1">
    <source>
        <dbReference type="SAM" id="Phobius"/>
    </source>
</evidence>
<name>A0A8D0ZEC0_PIG</name>
<dbReference type="AlphaFoldDB" id="A0A8D0ZEC0"/>
<dbReference type="PROSITE" id="PS51412">
    <property type="entry name" value="MACPF_2"/>
    <property type="match status" value="1"/>
</dbReference>
<sequence length="739" mass="81427">MTPFPDPKLGISFIPLVLLIRDLLSPLGMGEQGLHGFQSCKQMLNVSVLGALPGAGWDNLRNVELEQVLRRDYSQCLTSEDGEYLIPDQMSVVPRRESVVESRAELIDNWVNYTDIWAASINAEVSFLSKINGKFSTECQQVKKYNLEYKTVTMRVQIRHHIYSVKASESPDFHPAFLQHLLTLSEYLENNQTHEAEYLADMLVFRFGTHVLTDMEVGATLVQEDQVRRELVEGITQNKINITLAASALFFKKVNFAAEASWQKQNQLLQDYVRGTVASKIHSHGGVPFYPGITLQKWQESIGNRLVAIGRSGLPLPELLLPESLPQLPAPAVRRLAAAVQNAIKRYYAVNTHPGCLKLGEPGFDPQANVDDGSCKSSHRANFPFGGVFQECQVVSGKDAKDLCQPYRIANPLTGKASCPANYTASALSSQLKTWSEVRPECKKQCNRCWLFFQCCHTVCSNREYRKAVRLSASWCSASGASQPTTAGFLFGGLYSPGHPNPFTRAQTCPSSYYPLTLFGELKVCVSSDSELGAAPAVPFGGFFSCQVGNPLAGLLKNQSPGLLKEVFYQDSSTKYPMKCPAGYSQHQAYLFNGCQVLYCLPAGALLSQQLAAVRLPPFIPRPLLLNRTRAVSSSVAVDSNGQQVWVRLQGSNHWQQTSVRDLSLSTKFSSQPGSGTSFGTIFGSWMAAMVVVAALALGVSYGFRYYKKRGCRKPQEGIFTEGQKDYGATEATAEPHSV</sequence>
<gene>
    <name evidence="4" type="primary">LOC110259471</name>
</gene>
<keyword evidence="1" id="KW-0472">Membrane</keyword>
<dbReference type="Pfam" id="PF01823">
    <property type="entry name" value="MACPF"/>
    <property type="match status" value="1"/>
</dbReference>
<dbReference type="PANTHER" id="PTHR31463">
    <property type="entry name" value="MACROPHAGE-EXPRESSED GENE 1 PROTEIN"/>
    <property type="match status" value="1"/>
</dbReference>
<dbReference type="GO" id="GO:0002250">
    <property type="term" value="P:adaptive immune response"/>
    <property type="evidence" value="ECO:0007669"/>
    <property type="project" value="UniProtKB-KW"/>
</dbReference>
<evidence type="ECO:0000256" key="2">
    <source>
        <dbReference type="SAM" id="SignalP"/>
    </source>
</evidence>
<dbReference type="GO" id="GO:0030670">
    <property type="term" value="C:phagocytic vesicle membrane"/>
    <property type="evidence" value="ECO:0007669"/>
    <property type="project" value="UniProtKB-SubCell"/>
</dbReference>
<dbReference type="SMART" id="SM00457">
    <property type="entry name" value="MACPF"/>
    <property type="match status" value="1"/>
</dbReference>
<dbReference type="GO" id="GO:0045087">
    <property type="term" value="P:innate immune response"/>
    <property type="evidence" value="ECO:0007669"/>
    <property type="project" value="UniProtKB-KW"/>
</dbReference>
<feature type="chain" id="PRO_5034485639" evidence="2">
    <location>
        <begin position="31"/>
        <end position="739"/>
    </location>
</feature>
<keyword evidence="1" id="KW-0812">Transmembrane</keyword>
<feature type="signal peptide" evidence="2">
    <location>
        <begin position="1"/>
        <end position="30"/>
    </location>
</feature>
<reference evidence="4" key="1">
    <citation type="submission" date="2025-08" db="UniProtKB">
        <authorList>
            <consortium name="Ensembl"/>
        </authorList>
    </citation>
    <scope>IDENTIFICATION</scope>
</reference>
<proteinExistence type="predicted"/>
<feature type="domain" description="MACPF" evidence="3">
    <location>
        <begin position="23"/>
        <end position="351"/>
    </location>
</feature>
<dbReference type="Proteomes" id="UP000694720">
    <property type="component" value="Unplaced"/>
</dbReference>
<dbReference type="InterPro" id="IPR039707">
    <property type="entry name" value="MPEG1"/>
</dbReference>
<feature type="transmembrane region" description="Helical" evidence="1">
    <location>
        <begin position="683"/>
        <end position="704"/>
    </location>
</feature>
<dbReference type="CDD" id="cd22579">
    <property type="entry name" value="MPEG1_P2"/>
    <property type="match status" value="1"/>
</dbReference>
<dbReference type="PANTHER" id="PTHR31463:SF5">
    <property type="entry name" value="MACROPHAGE-EXPRESSED GENE 1 PROTEIN"/>
    <property type="match status" value="1"/>
</dbReference>
<keyword evidence="1" id="KW-1133">Transmembrane helix</keyword>
<accession>A0A8D0ZEC0</accession>
<keyword evidence="2" id="KW-0732">Signal</keyword>
<dbReference type="Ensembl" id="ENSSSCT00035042762.1">
    <property type="protein sequence ID" value="ENSSSCP00035017102.1"/>
    <property type="gene ID" value="ENSSSCG00035032288.1"/>
</dbReference>
<organism evidence="4 5">
    <name type="scientific">Sus scrofa</name>
    <name type="common">Pig</name>
    <dbReference type="NCBI Taxonomy" id="9823"/>
    <lineage>
        <taxon>Eukaryota</taxon>
        <taxon>Metazoa</taxon>
        <taxon>Chordata</taxon>
        <taxon>Craniata</taxon>
        <taxon>Vertebrata</taxon>
        <taxon>Euteleostomi</taxon>
        <taxon>Mammalia</taxon>
        <taxon>Eutheria</taxon>
        <taxon>Laurasiatheria</taxon>
        <taxon>Artiodactyla</taxon>
        <taxon>Suina</taxon>
        <taxon>Suidae</taxon>
        <taxon>Sus</taxon>
    </lineage>
</organism>
<protein>
    <submittedName>
        <fullName evidence="4">Macrophage-expressed gene 1 protein-like</fullName>
    </submittedName>
</protein>
<evidence type="ECO:0000259" key="3">
    <source>
        <dbReference type="PROSITE" id="PS51412"/>
    </source>
</evidence>
<evidence type="ECO:0000313" key="5">
    <source>
        <dbReference type="Proteomes" id="UP000694720"/>
    </source>
</evidence>